<dbReference type="PANTHER" id="PTHR20932">
    <property type="entry name" value="LYSM AND PUTATIVE PEPTIDOGLYCAN-BINDING DOMAIN-CONTAINING PROTEIN"/>
    <property type="match status" value="1"/>
</dbReference>
<gene>
    <name evidence="2" type="ORF">NEOLI_004675</name>
</gene>
<organism evidence="2 3">
    <name type="scientific">Neolecta irregularis (strain DAH-3)</name>
    <dbReference type="NCBI Taxonomy" id="1198029"/>
    <lineage>
        <taxon>Eukaryota</taxon>
        <taxon>Fungi</taxon>
        <taxon>Dikarya</taxon>
        <taxon>Ascomycota</taxon>
        <taxon>Taphrinomycotina</taxon>
        <taxon>Neolectales</taxon>
        <taxon>Neolectaceae</taxon>
        <taxon>Neolecta</taxon>
    </lineage>
</organism>
<evidence type="ECO:0000313" key="3">
    <source>
        <dbReference type="Proteomes" id="UP000186594"/>
    </source>
</evidence>
<evidence type="ECO:0000259" key="1">
    <source>
        <dbReference type="Pfam" id="PF01476"/>
    </source>
</evidence>
<dbReference type="SUPFAM" id="SSF54106">
    <property type="entry name" value="LysM domain"/>
    <property type="match status" value="1"/>
</dbReference>
<dbReference type="OrthoDB" id="2192830at2759"/>
<dbReference type="InterPro" id="IPR045030">
    <property type="entry name" value="LYSM1-4"/>
</dbReference>
<reference evidence="2 3" key="1">
    <citation type="submission" date="2016-04" db="EMBL/GenBank/DDBJ databases">
        <title>Evolutionary innovation and constraint leading to complex multicellularity in the Ascomycota.</title>
        <authorList>
            <person name="Cisse O."/>
            <person name="Nguyen A."/>
            <person name="Hewitt D.A."/>
            <person name="Jedd G."/>
            <person name="Stajich J.E."/>
        </authorList>
    </citation>
    <scope>NUCLEOTIDE SEQUENCE [LARGE SCALE GENOMIC DNA]</scope>
    <source>
        <strain evidence="2 3">DAH-3</strain>
    </source>
</reference>
<dbReference type="InterPro" id="IPR036779">
    <property type="entry name" value="LysM_dom_sf"/>
</dbReference>
<dbReference type="CDD" id="cd00118">
    <property type="entry name" value="LysM"/>
    <property type="match status" value="1"/>
</dbReference>
<dbReference type="Pfam" id="PF01476">
    <property type="entry name" value="LysM"/>
    <property type="match status" value="1"/>
</dbReference>
<name>A0A1U7LLE3_NEOID</name>
<keyword evidence="3" id="KW-1185">Reference proteome</keyword>
<dbReference type="Gene3D" id="3.10.350.10">
    <property type="entry name" value="LysM domain"/>
    <property type="match status" value="1"/>
</dbReference>
<dbReference type="EMBL" id="LXFE01001542">
    <property type="protein sequence ID" value="OLL23486.1"/>
    <property type="molecule type" value="Genomic_DNA"/>
</dbReference>
<protein>
    <recommendedName>
        <fullName evidence="1">LysM domain-containing protein</fullName>
    </recommendedName>
</protein>
<accession>A0A1U7LLE3</accession>
<dbReference type="PANTHER" id="PTHR20932:SF8">
    <property type="entry name" value="LD22649P"/>
    <property type="match status" value="1"/>
</dbReference>
<dbReference type="InterPro" id="IPR018392">
    <property type="entry name" value="LysM"/>
</dbReference>
<evidence type="ECO:0000313" key="2">
    <source>
        <dbReference type="EMBL" id="OLL23486.1"/>
    </source>
</evidence>
<comment type="caution">
    <text evidence="2">The sequence shown here is derived from an EMBL/GenBank/DDBJ whole genome shotgun (WGS) entry which is preliminary data.</text>
</comment>
<dbReference type="Proteomes" id="UP000186594">
    <property type="component" value="Unassembled WGS sequence"/>
</dbReference>
<proteinExistence type="predicted"/>
<sequence length="221" mass="23698">MPRSTPPGAAAAAAAAHPLQDPLSAVFPGLSSDPVPVSVPVSLSSPVHVSLSSPVQVSLSSRTSSPVPVESSLCHPPLTPVFVHTVLKHDSLPKILLAYNIDAAHLRKANALWPSDSIFARSVLFLPVRHCNIPIHYIAHDLALVPTIGPVPIRSLPTPSFFPHRPTLFPPDATDAPPRESIDSDFSISSLGGYVQDKLMTVYRRFTGDSTEWTCTDLIEL</sequence>
<dbReference type="AlphaFoldDB" id="A0A1U7LLE3"/>
<feature type="domain" description="LysM" evidence="1">
    <location>
        <begin position="84"/>
        <end position="127"/>
    </location>
</feature>